<name>A0ABR0TEP2_AURPU</name>
<evidence type="ECO:0000259" key="10">
    <source>
        <dbReference type="PROSITE" id="PS50850"/>
    </source>
</evidence>
<dbReference type="PANTHER" id="PTHR48022">
    <property type="entry name" value="PLASTIDIC GLUCOSE TRANSPORTER 4"/>
    <property type="match status" value="1"/>
</dbReference>
<feature type="transmembrane region" description="Helical" evidence="9">
    <location>
        <begin position="423"/>
        <end position="445"/>
    </location>
</feature>
<dbReference type="Pfam" id="PF00083">
    <property type="entry name" value="Sugar_tr"/>
    <property type="match status" value="1"/>
</dbReference>
<feature type="transmembrane region" description="Helical" evidence="9">
    <location>
        <begin position="383"/>
        <end position="411"/>
    </location>
</feature>
<dbReference type="InterPro" id="IPR020846">
    <property type="entry name" value="MFS_dom"/>
</dbReference>
<evidence type="ECO:0000256" key="7">
    <source>
        <dbReference type="RuleBase" id="RU003346"/>
    </source>
</evidence>
<dbReference type="Gene3D" id="1.20.1250.20">
    <property type="entry name" value="MFS general substrate transporter like domains"/>
    <property type="match status" value="2"/>
</dbReference>
<evidence type="ECO:0000313" key="11">
    <source>
        <dbReference type="EMBL" id="KAK6002884.1"/>
    </source>
</evidence>
<feature type="transmembrane region" description="Helical" evidence="9">
    <location>
        <begin position="201"/>
        <end position="224"/>
    </location>
</feature>
<feature type="transmembrane region" description="Helical" evidence="9">
    <location>
        <begin position="323"/>
        <end position="344"/>
    </location>
</feature>
<evidence type="ECO:0000256" key="4">
    <source>
        <dbReference type="ARBA" id="ARBA00022692"/>
    </source>
</evidence>
<keyword evidence="6 9" id="KW-0472">Membrane</keyword>
<evidence type="ECO:0000256" key="9">
    <source>
        <dbReference type="SAM" id="Phobius"/>
    </source>
</evidence>
<evidence type="ECO:0000256" key="5">
    <source>
        <dbReference type="ARBA" id="ARBA00022989"/>
    </source>
</evidence>
<dbReference type="SUPFAM" id="SSF103473">
    <property type="entry name" value="MFS general substrate transporter"/>
    <property type="match status" value="1"/>
</dbReference>
<comment type="subcellular location">
    <subcellularLocation>
        <location evidence="1">Membrane</location>
        <topology evidence="1">Multi-pass membrane protein</topology>
    </subcellularLocation>
</comment>
<evidence type="ECO:0000256" key="8">
    <source>
        <dbReference type="SAM" id="MobiDB-lite"/>
    </source>
</evidence>
<dbReference type="PANTHER" id="PTHR48022:SF2">
    <property type="entry name" value="PLASTIDIC GLUCOSE TRANSPORTER 4"/>
    <property type="match status" value="1"/>
</dbReference>
<keyword evidence="12" id="KW-1185">Reference proteome</keyword>
<dbReference type="PROSITE" id="PS00217">
    <property type="entry name" value="SUGAR_TRANSPORT_2"/>
    <property type="match status" value="1"/>
</dbReference>
<feature type="compositionally biased region" description="Basic and acidic residues" evidence="8">
    <location>
        <begin position="530"/>
        <end position="545"/>
    </location>
</feature>
<keyword evidence="5 9" id="KW-1133">Transmembrane helix</keyword>
<feature type="transmembrane region" description="Helical" evidence="9">
    <location>
        <begin position="351"/>
        <end position="371"/>
    </location>
</feature>
<evidence type="ECO:0000256" key="6">
    <source>
        <dbReference type="ARBA" id="ARBA00023136"/>
    </source>
</evidence>
<organism evidence="11 12">
    <name type="scientific">Aureobasidium pullulans</name>
    <name type="common">Black yeast</name>
    <name type="synonym">Pullularia pullulans</name>
    <dbReference type="NCBI Taxonomy" id="5580"/>
    <lineage>
        <taxon>Eukaryota</taxon>
        <taxon>Fungi</taxon>
        <taxon>Dikarya</taxon>
        <taxon>Ascomycota</taxon>
        <taxon>Pezizomycotina</taxon>
        <taxon>Dothideomycetes</taxon>
        <taxon>Dothideomycetidae</taxon>
        <taxon>Dothideales</taxon>
        <taxon>Saccotheciaceae</taxon>
        <taxon>Aureobasidium</taxon>
    </lineage>
</organism>
<dbReference type="PROSITE" id="PS50850">
    <property type="entry name" value="MFS"/>
    <property type="match status" value="1"/>
</dbReference>
<accession>A0ABR0TEP2</accession>
<feature type="transmembrane region" description="Helical" evidence="9">
    <location>
        <begin position="165"/>
        <end position="186"/>
    </location>
</feature>
<feature type="transmembrane region" description="Helical" evidence="9">
    <location>
        <begin position="131"/>
        <end position="153"/>
    </location>
</feature>
<dbReference type="NCBIfam" id="TIGR00879">
    <property type="entry name" value="SP"/>
    <property type="match status" value="1"/>
</dbReference>
<dbReference type="Proteomes" id="UP001341245">
    <property type="component" value="Unassembled WGS sequence"/>
</dbReference>
<dbReference type="InterPro" id="IPR003663">
    <property type="entry name" value="Sugar/inositol_transpt"/>
</dbReference>
<reference evidence="11 12" key="1">
    <citation type="submission" date="2023-11" db="EMBL/GenBank/DDBJ databases">
        <title>Draft genome sequence and annotation of the polyextremotolerant black yeast-like fungus Aureobasidium pullulans NRRL 62042.</title>
        <authorList>
            <person name="Dielentheis-Frenken M.R.E."/>
            <person name="Wibberg D."/>
            <person name="Blank L.M."/>
            <person name="Tiso T."/>
        </authorList>
    </citation>
    <scope>NUCLEOTIDE SEQUENCE [LARGE SCALE GENOMIC DNA]</scope>
    <source>
        <strain evidence="11 12">NRRL 62042</strain>
    </source>
</reference>
<comment type="similarity">
    <text evidence="2 7">Belongs to the major facilitator superfamily. Sugar transporter (TC 2.A.1.1) family.</text>
</comment>
<feature type="transmembrane region" description="Helical" evidence="9">
    <location>
        <begin position="107"/>
        <end position="125"/>
    </location>
</feature>
<evidence type="ECO:0000256" key="2">
    <source>
        <dbReference type="ARBA" id="ARBA00010992"/>
    </source>
</evidence>
<keyword evidence="4 9" id="KW-0812">Transmembrane</keyword>
<protein>
    <recommendedName>
        <fullName evidence="10">Major facilitator superfamily (MFS) profile domain-containing protein</fullName>
    </recommendedName>
</protein>
<gene>
    <name evidence="11" type="ORF">QM012_001634</name>
</gene>
<dbReference type="InterPro" id="IPR005828">
    <property type="entry name" value="MFS_sugar_transport-like"/>
</dbReference>
<dbReference type="EMBL" id="JASGXD010000011">
    <property type="protein sequence ID" value="KAK6002884.1"/>
    <property type="molecule type" value="Genomic_DNA"/>
</dbReference>
<sequence length="545" mass="58450">MAPAATGGAPVSAARARLSGPPGIKGIIASGKTTGIAFFASLGGFVYGYNQGMFAQVLTMSSFIKATNGYAEGTGTAQGLLTSILELGAWVGTLFNGYLADAVGRRWCALIACCVFIIGVIVQACTVNKDYVLAGRFVTGLGVGSLSMVVPLYNAELSPPEIRGSLVAVQQLAITFGIMISFWIGYGTNFIGGTGDSQSNAAWLIPICIQILPALILGAGMLMFMPESPRHLMNIGREEQALSTLARLRNKSTEDMGVRVEYLEIKALRDFEVETARKKYPQYQDGSRKSNFLIGFYDYASLITNPAPFIFQNFGFQGNTLSLLATGVVGVIEFLLTIPAVLYVDKFGRKSILLAGAIGMASCHFIVAGLVGSYEGHWASHVAAGWVCIVFVWIFISQFAYSWGPVSWIVVSEVFPLSMRAKGVSLGGSANWLNNFAVGISTSPFINTSQFGAFIFFGCITVVAALWVFFLLPETKGLTLEEMDELFGDAGFAEADLALKAKIERDIGLTALLYGDEEPPMTEKVGANGKGEEREFKEDTKSLSL</sequence>
<evidence type="ECO:0000313" key="12">
    <source>
        <dbReference type="Proteomes" id="UP001341245"/>
    </source>
</evidence>
<feature type="domain" description="Major facilitator superfamily (MFS) profile" evidence="10">
    <location>
        <begin position="36"/>
        <end position="476"/>
    </location>
</feature>
<keyword evidence="3 7" id="KW-0813">Transport</keyword>
<evidence type="ECO:0000256" key="3">
    <source>
        <dbReference type="ARBA" id="ARBA00022448"/>
    </source>
</evidence>
<dbReference type="PROSITE" id="PS00216">
    <property type="entry name" value="SUGAR_TRANSPORT_1"/>
    <property type="match status" value="1"/>
</dbReference>
<feature type="region of interest" description="Disordered" evidence="8">
    <location>
        <begin position="519"/>
        <end position="545"/>
    </location>
</feature>
<feature type="transmembrane region" description="Helical" evidence="9">
    <location>
        <begin position="292"/>
        <end position="311"/>
    </location>
</feature>
<dbReference type="InterPro" id="IPR005829">
    <property type="entry name" value="Sugar_transporter_CS"/>
</dbReference>
<dbReference type="InterPro" id="IPR050360">
    <property type="entry name" value="MFS_Sugar_Transporters"/>
</dbReference>
<proteinExistence type="inferred from homology"/>
<feature type="transmembrane region" description="Helical" evidence="9">
    <location>
        <begin position="451"/>
        <end position="472"/>
    </location>
</feature>
<comment type="caution">
    <text evidence="11">The sequence shown here is derived from an EMBL/GenBank/DDBJ whole genome shotgun (WGS) entry which is preliminary data.</text>
</comment>
<evidence type="ECO:0000256" key="1">
    <source>
        <dbReference type="ARBA" id="ARBA00004141"/>
    </source>
</evidence>
<dbReference type="InterPro" id="IPR036259">
    <property type="entry name" value="MFS_trans_sf"/>
</dbReference>
<dbReference type="PRINTS" id="PR00171">
    <property type="entry name" value="SUGRTRNSPORT"/>
</dbReference>